<feature type="transmembrane region" description="Helical" evidence="7">
    <location>
        <begin position="100"/>
        <end position="118"/>
    </location>
</feature>
<feature type="transmembrane region" description="Helical" evidence="7">
    <location>
        <begin position="305"/>
        <end position="324"/>
    </location>
</feature>
<dbReference type="RefSeq" id="XP_064670647.1">
    <property type="nucleotide sequence ID" value="XM_064815037.1"/>
</dbReference>
<comment type="caution">
    <text evidence="9">The sequence shown here is derived from an EMBL/GenBank/DDBJ whole genome shotgun (WGS) entry which is preliminary data.</text>
</comment>
<evidence type="ECO:0000313" key="9">
    <source>
        <dbReference type="EMBL" id="KAK4113077.1"/>
    </source>
</evidence>
<evidence type="ECO:0000259" key="8">
    <source>
        <dbReference type="PROSITE" id="PS50850"/>
    </source>
</evidence>
<feature type="transmembrane region" description="Helical" evidence="7">
    <location>
        <begin position="345"/>
        <end position="366"/>
    </location>
</feature>
<evidence type="ECO:0000256" key="3">
    <source>
        <dbReference type="ARBA" id="ARBA00022692"/>
    </source>
</evidence>
<proteinExistence type="predicted"/>
<reference evidence="9" key="2">
    <citation type="submission" date="2023-05" db="EMBL/GenBank/DDBJ databases">
        <authorList>
            <consortium name="Lawrence Berkeley National Laboratory"/>
            <person name="Steindorff A."/>
            <person name="Hensen N."/>
            <person name="Bonometti L."/>
            <person name="Westerberg I."/>
            <person name="Brannstrom I.O."/>
            <person name="Guillou S."/>
            <person name="Cros-Aarteil S."/>
            <person name="Calhoun S."/>
            <person name="Haridas S."/>
            <person name="Kuo A."/>
            <person name="Mondo S."/>
            <person name="Pangilinan J."/>
            <person name="Riley R."/>
            <person name="Labutti K."/>
            <person name="Andreopoulos B."/>
            <person name="Lipzen A."/>
            <person name="Chen C."/>
            <person name="Yanf M."/>
            <person name="Daum C."/>
            <person name="Ng V."/>
            <person name="Clum A."/>
            <person name="Ohm R."/>
            <person name="Martin F."/>
            <person name="Silar P."/>
            <person name="Natvig D."/>
            <person name="Lalanne C."/>
            <person name="Gautier V."/>
            <person name="Ament-Velasquez S.L."/>
            <person name="Kruys A."/>
            <person name="Hutchinson M.I."/>
            <person name="Powell A.J."/>
            <person name="Barry K."/>
            <person name="Miller A.N."/>
            <person name="Grigoriev I.V."/>
            <person name="Debuchy R."/>
            <person name="Gladieux P."/>
            <person name="Thoren M.H."/>
            <person name="Johannesson H."/>
        </authorList>
    </citation>
    <scope>NUCLEOTIDE SEQUENCE</scope>
    <source>
        <strain evidence="9">CBS 508.74</strain>
    </source>
</reference>
<feature type="transmembrane region" description="Helical" evidence="7">
    <location>
        <begin position="544"/>
        <end position="566"/>
    </location>
</feature>
<feature type="transmembrane region" description="Helical" evidence="7">
    <location>
        <begin position="268"/>
        <end position="290"/>
    </location>
</feature>
<keyword evidence="10" id="KW-1185">Reference proteome</keyword>
<keyword evidence="2" id="KW-0813">Transport</keyword>
<dbReference type="PANTHER" id="PTHR23501">
    <property type="entry name" value="MAJOR FACILITATOR SUPERFAMILY"/>
    <property type="match status" value="1"/>
</dbReference>
<name>A0AAN6YT52_9PEZI</name>
<evidence type="ECO:0000256" key="6">
    <source>
        <dbReference type="SAM" id="MobiDB-lite"/>
    </source>
</evidence>
<feature type="transmembrane region" description="Helical" evidence="7">
    <location>
        <begin position="431"/>
        <end position="449"/>
    </location>
</feature>
<feature type="transmembrane region" description="Helical" evidence="7">
    <location>
        <begin position="63"/>
        <end position="88"/>
    </location>
</feature>
<comment type="subcellular location">
    <subcellularLocation>
        <location evidence="1">Membrane</location>
        <topology evidence="1">Multi-pass membrane protein</topology>
    </subcellularLocation>
</comment>
<dbReference type="AlphaFoldDB" id="A0AAN6YT52"/>
<evidence type="ECO:0000256" key="4">
    <source>
        <dbReference type="ARBA" id="ARBA00022989"/>
    </source>
</evidence>
<evidence type="ECO:0000256" key="1">
    <source>
        <dbReference type="ARBA" id="ARBA00004141"/>
    </source>
</evidence>
<evidence type="ECO:0000256" key="2">
    <source>
        <dbReference type="ARBA" id="ARBA00022448"/>
    </source>
</evidence>
<dbReference type="GO" id="GO:0005886">
    <property type="term" value="C:plasma membrane"/>
    <property type="evidence" value="ECO:0007669"/>
    <property type="project" value="TreeGrafter"/>
</dbReference>
<gene>
    <name evidence="9" type="ORF">N656DRAFT_778603</name>
</gene>
<organism evidence="9 10">
    <name type="scientific">Canariomyces notabilis</name>
    <dbReference type="NCBI Taxonomy" id="2074819"/>
    <lineage>
        <taxon>Eukaryota</taxon>
        <taxon>Fungi</taxon>
        <taxon>Dikarya</taxon>
        <taxon>Ascomycota</taxon>
        <taxon>Pezizomycotina</taxon>
        <taxon>Sordariomycetes</taxon>
        <taxon>Sordariomycetidae</taxon>
        <taxon>Sordariales</taxon>
        <taxon>Chaetomiaceae</taxon>
        <taxon>Canariomyces</taxon>
    </lineage>
</organism>
<dbReference type="GeneID" id="89939162"/>
<keyword evidence="5 7" id="KW-0472">Membrane</keyword>
<dbReference type="SUPFAM" id="SSF103473">
    <property type="entry name" value="MFS general substrate transporter"/>
    <property type="match status" value="1"/>
</dbReference>
<accession>A0AAN6YT52</accession>
<feature type="transmembrane region" description="Helical" evidence="7">
    <location>
        <begin position="130"/>
        <end position="149"/>
    </location>
</feature>
<reference evidence="9" key="1">
    <citation type="journal article" date="2023" name="Mol. Phylogenet. Evol.">
        <title>Genome-scale phylogeny and comparative genomics of the fungal order Sordariales.</title>
        <authorList>
            <person name="Hensen N."/>
            <person name="Bonometti L."/>
            <person name="Westerberg I."/>
            <person name="Brannstrom I.O."/>
            <person name="Guillou S."/>
            <person name="Cros-Aarteil S."/>
            <person name="Calhoun S."/>
            <person name="Haridas S."/>
            <person name="Kuo A."/>
            <person name="Mondo S."/>
            <person name="Pangilinan J."/>
            <person name="Riley R."/>
            <person name="LaButti K."/>
            <person name="Andreopoulos B."/>
            <person name="Lipzen A."/>
            <person name="Chen C."/>
            <person name="Yan M."/>
            <person name="Daum C."/>
            <person name="Ng V."/>
            <person name="Clum A."/>
            <person name="Steindorff A."/>
            <person name="Ohm R.A."/>
            <person name="Martin F."/>
            <person name="Silar P."/>
            <person name="Natvig D.O."/>
            <person name="Lalanne C."/>
            <person name="Gautier V."/>
            <person name="Ament-Velasquez S.L."/>
            <person name="Kruys A."/>
            <person name="Hutchinson M.I."/>
            <person name="Powell A.J."/>
            <person name="Barry K."/>
            <person name="Miller A.N."/>
            <person name="Grigoriev I.V."/>
            <person name="Debuchy R."/>
            <person name="Gladieux P."/>
            <person name="Hiltunen Thoren M."/>
            <person name="Johannesson H."/>
        </authorList>
    </citation>
    <scope>NUCLEOTIDE SEQUENCE</scope>
    <source>
        <strain evidence="9">CBS 508.74</strain>
    </source>
</reference>
<feature type="transmembrane region" description="Helical" evidence="7">
    <location>
        <begin position="227"/>
        <end position="247"/>
    </location>
</feature>
<feature type="transmembrane region" description="Helical" evidence="7">
    <location>
        <begin position="188"/>
        <end position="207"/>
    </location>
</feature>
<dbReference type="EMBL" id="MU853340">
    <property type="protein sequence ID" value="KAK4113077.1"/>
    <property type="molecule type" value="Genomic_DNA"/>
</dbReference>
<feature type="transmembrane region" description="Helical" evidence="7">
    <location>
        <begin position="406"/>
        <end position="425"/>
    </location>
</feature>
<dbReference type="Proteomes" id="UP001302812">
    <property type="component" value="Unassembled WGS sequence"/>
</dbReference>
<dbReference type="GO" id="GO:0022857">
    <property type="term" value="F:transmembrane transporter activity"/>
    <property type="evidence" value="ECO:0007669"/>
    <property type="project" value="InterPro"/>
</dbReference>
<sequence length="571" mass="60360">MELQPLPSRQDGNPANLAPLSTRPVQLHEADPGHKSPPGPSSPSEEAIPTDTDPPKRLSTPRLLLTLTALALSIFLYAMDMTILSNIVPAITADFHSLHHVTWYGSAFFLTTAPFQSAWGKAYRYFPLKLTFLTSILIFELGNLLAGLAPNSPALIAGRAISGMGGAGIVTGVFTIIFIVAPPGKASSCMALLGVTFGCASVLGPLLGGLFTTTTTNIPGLMGGWRLAFFVNLPLGALAASLFSVALKLPSTASPATQEEELSLIQKLLHMDPLGVSAVIAAVACLIIAFENGAASGEWERADTVAMLVVFGVLAIAFVLVEFWQKEQAMIQFRILKQWKIAGNTAIIFFVSAVYMPLLYTLPIYFQSVQDLSAADSGFRTIPLILGVSIFTIIANTSMPKLPWELWLVVGPVTMMVGAVGLYTVGIDTPLPYALAFQGLTGAGIGLVLQVPMMANQRLVASPSDIAGVTGITLFFEQTGNLLITAAVEATFVDGLVQCVTDRAPQIPASLVIQAGATGIRHKFGPDSPLVLDCYMDGLHKTTIIGLVCAVIASLVACIEVSAVLLGRRSK</sequence>
<protein>
    <submittedName>
        <fullName evidence="9">MFS general substrate transporter</fullName>
    </submittedName>
</protein>
<dbReference type="InterPro" id="IPR020846">
    <property type="entry name" value="MFS_dom"/>
</dbReference>
<dbReference type="PROSITE" id="PS50850">
    <property type="entry name" value="MFS"/>
    <property type="match status" value="1"/>
</dbReference>
<feature type="transmembrane region" description="Helical" evidence="7">
    <location>
        <begin position="378"/>
        <end position="399"/>
    </location>
</feature>
<evidence type="ECO:0000256" key="5">
    <source>
        <dbReference type="ARBA" id="ARBA00023136"/>
    </source>
</evidence>
<feature type="domain" description="Major facilitator superfamily (MFS) profile" evidence="8">
    <location>
        <begin position="66"/>
        <end position="571"/>
    </location>
</feature>
<dbReference type="Pfam" id="PF07690">
    <property type="entry name" value="MFS_1"/>
    <property type="match status" value="1"/>
</dbReference>
<evidence type="ECO:0000256" key="7">
    <source>
        <dbReference type="SAM" id="Phobius"/>
    </source>
</evidence>
<keyword evidence="4 7" id="KW-1133">Transmembrane helix</keyword>
<dbReference type="Gene3D" id="1.20.1250.20">
    <property type="entry name" value="MFS general substrate transporter like domains"/>
    <property type="match status" value="1"/>
</dbReference>
<feature type="transmembrane region" description="Helical" evidence="7">
    <location>
        <begin position="161"/>
        <end position="181"/>
    </location>
</feature>
<feature type="region of interest" description="Disordered" evidence="6">
    <location>
        <begin position="1"/>
        <end position="57"/>
    </location>
</feature>
<keyword evidence="3 7" id="KW-0812">Transmembrane</keyword>
<dbReference type="InterPro" id="IPR036259">
    <property type="entry name" value="MFS_trans_sf"/>
</dbReference>
<dbReference type="InterPro" id="IPR011701">
    <property type="entry name" value="MFS"/>
</dbReference>
<evidence type="ECO:0000313" key="10">
    <source>
        <dbReference type="Proteomes" id="UP001302812"/>
    </source>
</evidence>
<dbReference type="PANTHER" id="PTHR23501:SF177">
    <property type="entry name" value="MAJOR FACILITATOR SUPERFAMILY (MFS) PROFILE DOMAIN-CONTAINING PROTEIN-RELATED"/>
    <property type="match status" value="1"/>
</dbReference>